<gene>
    <name evidence="1" type="ORF">PU648_38770</name>
</gene>
<dbReference type="RefSeq" id="WP_316734999.1">
    <property type="nucleotide sequence ID" value="NZ_JARAKF010000001.1"/>
</dbReference>
<dbReference type="EMBL" id="JARAKF010000001">
    <property type="protein sequence ID" value="MDU8998200.1"/>
    <property type="molecule type" value="Genomic_DNA"/>
</dbReference>
<evidence type="ECO:0000313" key="2">
    <source>
        <dbReference type="Proteomes" id="UP001257627"/>
    </source>
</evidence>
<comment type="caution">
    <text evidence="1">The sequence shown here is derived from an EMBL/GenBank/DDBJ whole genome shotgun (WGS) entry which is preliminary data.</text>
</comment>
<accession>A0ABU3UW92</accession>
<evidence type="ECO:0000313" key="1">
    <source>
        <dbReference type="EMBL" id="MDU8998200.1"/>
    </source>
</evidence>
<evidence type="ECO:0008006" key="3">
    <source>
        <dbReference type="Google" id="ProtNLM"/>
    </source>
</evidence>
<protein>
    <recommendedName>
        <fullName evidence="3">Tellurite resistance protein TerB</fullName>
    </recommendedName>
</protein>
<keyword evidence="2" id="KW-1185">Reference proteome</keyword>
<organism evidence="1 2">
    <name type="scientific">Streptomyces mirabilis</name>
    <dbReference type="NCBI Taxonomy" id="68239"/>
    <lineage>
        <taxon>Bacteria</taxon>
        <taxon>Bacillati</taxon>
        <taxon>Actinomycetota</taxon>
        <taxon>Actinomycetes</taxon>
        <taxon>Kitasatosporales</taxon>
        <taxon>Streptomycetaceae</taxon>
        <taxon>Streptomyces</taxon>
    </lineage>
</organism>
<sequence>MTTDDRPCDPSTGAADTLRALGYISGPQPVRQLRQVGAEILADIRLSAALEPESSGETPLADVRLIEAAVTALGTLTEKDLDEMEQQHLAEAFGLREPGGAS</sequence>
<dbReference type="Proteomes" id="UP001257627">
    <property type="component" value="Unassembled WGS sequence"/>
</dbReference>
<reference evidence="1 2" key="1">
    <citation type="submission" date="2023-02" db="EMBL/GenBank/DDBJ databases">
        <authorList>
            <person name="Maleckis M."/>
        </authorList>
    </citation>
    <scope>NUCLEOTIDE SEQUENCE [LARGE SCALE GENOMIC DNA]</scope>
    <source>
        <strain evidence="1 2">P8-A2</strain>
    </source>
</reference>
<name>A0ABU3UW92_9ACTN</name>
<proteinExistence type="predicted"/>